<comment type="caution">
    <text evidence="1">The sequence shown here is derived from an EMBL/GenBank/DDBJ whole genome shotgun (WGS) entry which is preliminary data.</text>
</comment>
<gene>
    <name evidence="1" type="ORF">AVCANL283_05020</name>
</gene>
<sequence>MENNPNNFLNTQAIINNTASEYLNNSTLLKTNKIDWKNTAAKQCMHFYQKYSKLLINSNFCNFTLLQERNDIVLVL</sequence>
<name>A0ABS7WRT7_9BACT</name>
<accession>A0ABS7WRT7</accession>
<evidence type="ECO:0000313" key="1">
    <source>
        <dbReference type="EMBL" id="MBZ7987461.1"/>
    </source>
</evidence>
<reference evidence="1 2" key="1">
    <citation type="submission" date="2020-07" db="EMBL/GenBank/DDBJ databases">
        <title>Transfer of Campylobacter canadensis to the novel genus Avispirillum gen. nov., that also includes two novel species recovered from migratory waterfowl: Avispirillum anseris sp. nov. and Avispirillum brantae sp. nov.</title>
        <authorList>
            <person name="Miller W.G."/>
            <person name="Chapman M.H."/>
            <person name="Yee E."/>
            <person name="Inglis G.D."/>
        </authorList>
    </citation>
    <scope>NUCLEOTIDE SEQUENCE [LARGE SCALE GENOMIC DNA]</scope>
    <source>
        <strain evidence="1 2">L283</strain>
    </source>
</reference>
<evidence type="ECO:0000313" key="2">
    <source>
        <dbReference type="Proteomes" id="UP000786183"/>
    </source>
</evidence>
<dbReference type="RefSeq" id="WP_172234085.1">
    <property type="nucleotide sequence ID" value="NZ_CP035946.1"/>
</dbReference>
<organism evidence="1 2">
    <name type="scientific">Campylobacter canadensis</name>
    <dbReference type="NCBI Taxonomy" id="449520"/>
    <lineage>
        <taxon>Bacteria</taxon>
        <taxon>Pseudomonadati</taxon>
        <taxon>Campylobacterota</taxon>
        <taxon>Epsilonproteobacteria</taxon>
        <taxon>Campylobacterales</taxon>
        <taxon>Campylobacteraceae</taxon>
        <taxon>Campylobacter</taxon>
    </lineage>
</organism>
<proteinExistence type="predicted"/>
<keyword evidence="2" id="KW-1185">Reference proteome</keyword>
<protein>
    <submittedName>
        <fullName evidence="1">Uncharacterized protein</fullName>
    </submittedName>
</protein>
<dbReference type="EMBL" id="JACGBB010000008">
    <property type="protein sequence ID" value="MBZ7987461.1"/>
    <property type="molecule type" value="Genomic_DNA"/>
</dbReference>
<dbReference type="Proteomes" id="UP000786183">
    <property type="component" value="Unassembled WGS sequence"/>
</dbReference>